<dbReference type="EMBL" id="FORX01000022">
    <property type="protein sequence ID" value="SFK39567.1"/>
    <property type="molecule type" value="Genomic_DNA"/>
</dbReference>
<evidence type="ECO:0000256" key="1">
    <source>
        <dbReference type="ARBA" id="ARBA00007118"/>
    </source>
</evidence>
<dbReference type="SUPFAM" id="SSF55469">
    <property type="entry name" value="FMN-dependent nitroreductase-like"/>
    <property type="match status" value="1"/>
</dbReference>
<dbReference type="CDD" id="cd02149">
    <property type="entry name" value="NfsB-like"/>
    <property type="match status" value="1"/>
</dbReference>
<evidence type="ECO:0000313" key="6">
    <source>
        <dbReference type="Proteomes" id="UP000198635"/>
    </source>
</evidence>
<proteinExistence type="inferred from homology"/>
<comment type="similarity">
    <text evidence="1">Belongs to the nitroreductase family.</text>
</comment>
<evidence type="ECO:0000256" key="2">
    <source>
        <dbReference type="ARBA" id="ARBA00022857"/>
    </source>
</evidence>
<name>A0A1I3Z6F9_9BACT</name>
<dbReference type="InterPro" id="IPR033878">
    <property type="entry name" value="NfsB-like"/>
</dbReference>
<evidence type="ECO:0000256" key="3">
    <source>
        <dbReference type="ARBA" id="ARBA00023002"/>
    </source>
</evidence>
<keyword evidence="3" id="KW-0560">Oxidoreductase</keyword>
<protein>
    <submittedName>
        <fullName evidence="5">Nitroreductase family protein</fullName>
    </submittedName>
</protein>
<gene>
    <name evidence="5" type="ORF">SAMN04488082_12278</name>
</gene>
<dbReference type="InterPro" id="IPR029479">
    <property type="entry name" value="Nitroreductase"/>
</dbReference>
<evidence type="ECO:0000313" key="5">
    <source>
        <dbReference type="EMBL" id="SFK39567.1"/>
    </source>
</evidence>
<dbReference type="PANTHER" id="PTHR43673:SF10">
    <property type="entry name" value="NADH DEHYDROGENASE_NAD(P)H NITROREDUCTASE XCC3605-RELATED"/>
    <property type="match status" value="1"/>
</dbReference>
<dbReference type="GO" id="GO:0016491">
    <property type="term" value="F:oxidoreductase activity"/>
    <property type="evidence" value="ECO:0007669"/>
    <property type="project" value="UniProtKB-KW"/>
</dbReference>
<dbReference type="PANTHER" id="PTHR43673">
    <property type="entry name" value="NAD(P)H NITROREDUCTASE YDGI-RELATED"/>
    <property type="match status" value="1"/>
</dbReference>
<dbReference type="AlphaFoldDB" id="A0A1I3Z6F9"/>
<dbReference type="Gene3D" id="3.40.109.10">
    <property type="entry name" value="NADH Oxidase"/>
    <property type="match status" value="1"/>
</dbReference>
<keyword evidence="6" id="KW-1185">Reference proteome</keyword>
<dbReference type="InterPro" id="IPR000415">
    <property type="entry name" value="Nitroreductase-like"/>
</dbReference>
<dbReference type="Proteomes" id="UP000198635">
    <property type="component" value="Unassembled WGS sequence"/>
</dbReference>
<evidence type="ECO:0000259" key="4">
    <source>
        <dbReference type="Pfam" id="PF00881"/>
    </source>
</evidence>
<dbReference type="Pfam" id="PF00881">
    <property type="entry name" value="Nitroreductase"/>
    <property type="match status" value="1"/>
</dbReference>
<accession>A0A1I3Z6F9</accession>
<sequence length="219" mass="25444">MDKQIILDAFMFRHACKEFDPKIQISDEDFLFILETARLSPSSFGFEPWQFLVVQDMNFRRKLLPHTWGGKLQIPTASHFMVCLAMKAPLLKFDSVGIADFMRQIQELPEDRITARTEYYATFQQSDFRLLDSDRAMFDWACKQCYIAQANMMTAAALVGIDSCPIEGYAQDKVDEVLAEDFGVDLNEYGVAYMLAFGYRAKPPKRKTRRPLEQMVRWF</sequence>
<dbReference type="RefSeq" id="WP_092378675.1">
    <property type="nucleotide sequence ID" value="NZ_FORX01000022.1"/>
</dbReference>
<feature type="domain" description="Nitroreductase" evidence="4">
    <location>
        <begin position="12"/>
        <end position="199"/>
    </location>
</feature>
<dbReference type="STRING" id="52560.SAMN04488082_12278"/>
<organism evidence="5 6">
    <name type="scientific">Desulfomicrobium apsheronum</name>
    <dbReference type="NCBI Taxonomy" id="52560"/>
    <lineage>
        <taxon>Bacteria</taxon>
        <taxon>Pseudomonadati</taxon>
        <taxon>Thermodesulfobacteriota</taxon>
        <taxon>Desulfovibrionia</taxon>
        <taxon>Desulfovibrionales</taxon>
        <taxon>Desulfomicrobiaceae</taxon>
        <taxon>Desulfomicrobium</taxon>
    </lineage>
</organism>
<dbReference type="OrthoDB" id="9809288at2"/>
<reference evidence="6" key="1">
    <citation type="submission" date="2016-10" db="EMBL/GenBank/DDBJ databases">
        <authorList>
            <person name="Varghese N."/>
            <person name="Submissions S."/>
        </authorList>
    </citation>
    <scope>NUCLEOTIDE SEQUENCE [LARGE SCALE GENOMIC DNA]</scope>
    <source>
        <strain evidence="6">DSM 5918</strain>
    </source>
</reference>
<keyword evidence="2" id="KW-0521">NADP</keyword>